<sequence>MMSSADCLALFVTPVLTESASALALARSAIEEFVASYAHAPTGALAALHELEAAWIERNLDGATADSILADIRLRISTAGI</sequence>
<dbReference type="EMBL" id="CP081869">
    <property type="protein sequence ID" value="QZO01135.1"/>
    <property type="molecule type" value="Genomic_DNA"/>
</dbReference>
<reference evidence="1" key="1">
    <citation type="submission" date="2021-08" db="EMBL/GenBank/DDBJ databases">
        <authorList>
            <person name="Zhang H."/>
            <person name="Xu M."/>
            <person name="Yu Z."/>
            <person name="Yang L."/>
            <person name="Cai Y."/>
        </authorList>
    </citation>
    <scope>NUCLEOTIDE SEQUENCE</scope>
    <source>
        <strain evidence="1">CHL1</strain>
    </source>
</reference>
<evidence type="ECO:0000313" key="2">
    <source>
        <dbReference type="Proteomes" id="UP000825701"/>
    </source>
</evidence>
<dbReference type="AlphaFoldDB" id="A0A9E6RB63"/>
<gene>
    <name evidence="1" type="ORF">K6K41_06160</name>
</gene>
<dbReference type="RefSeq" id="WP_261404373.1">
    <property type="nucleotide sequence ID" value="NZ_CP081869.1"/>
</dbReference>
<keyword evidence="2" id="KW-1185">Reference proteome</keyword>
<dbReference type="Proteomes" id="UP000825701">
    <property type="component" value="Chromosome"/>
</dbReference>
<evidence type="ECO:0000313" key="1">
    <source>
        <dbReference type="EMBL" id="QZO01135.1"/>
    </source>
</evidence>
<organism evidence="1 2">
    <name type="scientific">Chenggangzhangella methanolivorans</name>
    <dbReference type="NCBI Taxonomy" id="1437009"/>
    <lineage>
        <taxon>Bacteria</taxon>
        <taxon>Pseudomonadati</taxon>
        <taxon>Pseudomonadota</taxon>
        <taxon>Alphaproteobacteria</taxon>
        <taxon>Hyphomicrobiales</taxon>
        <taxon>Methylopilaceae</taxon>
        <taxon>Chenggangzhangella</taxon>
    </lineage>
</organism>
<protein>
    <submittedName>
        <fullName evidence="1">Uncharacterized protein</fullName>
    </submittedName>
</protein>
<proteinExistence type="predicted"/>
<accession>A0A9E6RB63</accession>
<name>A0A9E6RB63_9HYPH</name>
<dbReference type="KEGG" id="cmet:K6K41_06160"/>